<name>A0A183TSR8_SCHSO</name>
<reference evidence="3" key="1">
    <citation type="submission" date="2016-06" db="UniProtKB">
        <authorList>
            <consortium name="WormBaseParasite"/>
        </authorList>
    </citation>
    <scope>IDENTIFICATION</scope>
</reference>
<dbReference type="EMBL" id="UYSU01047844">
    <property type="protein sequence ID" value="VDM05902.1"/>
    <property type="molecule type" value="Genomic_DNA"/>
</dbReference>
<evidence type="ECO:0000313" key="3">
    <source>
        <dbReference type="WBParaSite" id="SSLN_0002024601-mRNA-1"/>
    </source>
</evidence>
<accession>A0A183TSR8</accession>
<evidence type="ECO:0000313" key="1">
    <source>
        <dbReference type="EMBL" id="VDM05902.1"/>
    </source>
</evidence>
<evidence type="ECO:0000313" key="2">
    <source>
        <dbReference type="Proteomes" id="UP000275846"/>
    </source>
</evidence>
<proteinExistence type="predicted"/>
<dbReference type="Proteomes" id="UP000275846">
    <property type="component" value="Unassembled WGS sequence"/>
</dbReference>
<reference evidence="1 2" key="2">
    <citation type="submission" date="2018-11" db="EMBL/GenBank/DDBJ databases">
        <authorList>
            <consortium name="Pathogen Informatics"/>
        </authorList>
    </citation>
    <scope>NUCLEOTIDE SEQUENCE [LARGE SCALE GENOMIC DNA]</scope>
    <source>
        <strain evidence="1 2">NST_G2</strain>
    </source>
</reference>
<gene>
    <name evidence="1" type="ORF">SSLN_LOCUS19516</name>
</gene>
<dbReference type="WBParaSite" id="SSLN_0002024601-mRNA-1">
    <property type="protein sequence ID" value="SSLN_0002024601-mRNA-1"/>
    <property type="gene ID" value="SSLN_0002024601"/>
</dbReference>
<dbReference type="AlphaFoldDB" id="A0A183TSR8"/>
<sequence>MPSAYLLQPIVLNPAKEQFEFYSKQTEAIAISPSDPDNTEPAADNADEQVEPLKNYCRACDSKLSQSTTADPPHPTDTCEICDVSYRRPTSFGIMVYQ</sequence>
<organism evidence="3">
    <name type="scientific">Schistocephalus solidus</name>
    <name type="common">Tapeworm</name>
    <dbReference type="NCBI Taxonomy" id="70667"/>
    <lineage>
        <taxon>Eukaryota</taxon>
        <taxon>Metazoa</taxon>
        <taxon>Spiralia</taxon>
        <taxon>Lophotrochozoa</taxon>
        <taxon>Platyhelminthes</taxon>
        <taxon>Cestoda</taxon>
        <taxon>Eucestoda</taxon>
        <taxon>Diphyllobothriidea</taxon>
        <taxon>Diphyllobothriidae</taxon>
        <taxon>Schistocephalus</taxon>
    </lineage>
</organism>
<keyword evidence="2" id="KW-1185">Reference proteome</keyword>
<protein>
    <submittedName>
        <fullName evidence="1 3">Uncharacterized protein</fullName>
    </submittedName>
</protein>